<evidence type="ECO:0000313" key="2">
    <source>
        <dbReference type="EMBL" id="MBU9712707.1"/>
    </source>
</evidence>
<dbReference type="EMBL" id="JAHQCS010000107">
    <property type="protein sequence ID" value="MBU9712707.1"/>
    <property type="molecule type" value="Genomic_DNA"/>
</dbReference>
<reference evidence="2 3" key="1">
    <citation type="submission" date="2021-06" db="EMBL/GenBank/DDBJ databases">
        <title>Bacillus sp. RD4P76, an endophyte from a halophyte.</title>
        <authorList>
            <person name="Sun J.-Q."/>
        </authorList>
    </citation>
    <scope>NUCLEOTIDE SEQUENCE [LARGE SCALE GENOMIC DNA]</scope>
    <source>
        <strain evidence="2 3">CGMCC 1.15917</strain>
    </source>
</reference>
<proteinExistence type="predicted"/>
<evidence type="ECO:0000256" key="1">
    <source>
        <dbReference type="SAM" id="SignalP"/>
    </source>
</evidence>
<comment type="caution">
    <text evidence="2">The sequence shown here is derived from an EMBL/GenBank/DDBJ whole genome shotgun (WGS) entry which is preliminary data.</text>
</comment>
<evidence type="ECO:0000313" key="3">
    <source>
        <dbReference type="Proteomes" id="UP000784880"/>
    </source>
</evidence>
<gene>
    <name evidence="2" type="ORF">KS419_13230</name>
</gene>
<feature type="chain" id="PRO_5045366882" evidence="1">
    <location>
        <begin position="22"/>
        <end position="435"/>
    </location>
</feature>
<dbReference type="Proteomes" id="UP000784880">
    <property type="component" value="Unassembled WGS sequence"/>
</dbReference>
<keyword evidence="1" id="KW-0732">Signal</keyword>
<feature type="signal peptide" evidence="1">
    <location>
        <begin position="1"/>
        <end position="21"/>
    </location>
</feature>
<dbReference type="RefSeq" id="WP_217066882.1">
    <property type="nucleotide sequence ID" value="NZ_JAHQCS010000107.1"/>
</dbReference>
<name>A0ABS6JGD6_9BACI</name>
<organism evidence="2 3">
    <name type="scientific">Evansella tamaricis</name>
    <dbReference type="NCBI Taxonomy" id="2069301"/>
    <lineage>
        <taxon>Bacteria</taxon>
        <taxon>Bacillati</taxon>
        <taxon>Bacillota</taxon>
        <taxon>Bacilli</taxon>
        <taxon>Bacillales</taxon>
        <taxon>Bacillaceae</taxon>
        <taxon>Evansella</taxon>
    </lineage>
</organism>
<protein>
    <submittedName>
        <fullName evidence="2">Uncharacterized protein</fullName>
    </submittedName>
</protein>
<accession>A0ABS6JGD6</accession>
<sequence>MLRKSLMVLGVFLFLATSVYAGSNFIKSDIPEEVYEENNADYTLQYSIYIENYSDGSIYREDPDGSTEKLGNVIVPADSTYTASDGFWAAQFSRSIDGYAGNVTATAVNAMHLRVAPDDYYDPEQAQEGRYEVWKPQLISLLPDREYNKAGVGPHPGRISTDIPGGTKLFGGISSAYVGSPVKYLNDDGEWVSIDYFYHEHDDNEAPENIKIEVYKPSTENGSPKSIIFENEVGGDITLHYENGFSKPIATVLQRVEGTGRFGGSEYAHTGYVRANHGGVLDLSVSPYAGFTWDMELMGGFQIVPANHAVYSRYFLDLNYIDRPQYMLVGHLGSTPDRLYDPTYYDEEGLAYDPHFEAVAPLFSNYIKPKYVTTHDLLPKQANRDRVPENPVKGQSTHFKLSYDGGVSWVDPEPLTGTYDDSLIDVTHIKLVLKY</sequence>
<keyword evidence="3" id="KW-1185">Reference proteome</keyword>